<dbReference type="EMBL" id="JBHTJG010000003">
    <property type="protein sequence ID" value="MFD0946404.1"/>
    <property type="molecule type" value="Genomic_DNA"/>
</dbReference>
<dbReference type="PROSITE" id="PS50977">
    <property type="entry name" value="HTH_TETR_2"/>
    <property type="match status" value="1"/>
</dbReference>
<feature type="domain" description="HTH tetR-type" evidence="6">
    <location>
        <begin position="20"/>
        <end position="78"/>
    </location>
</feature>
<name>A0ABW3HAS2_9SPHN</name>
<feature type="region of interest" description="Disordered" evidence="5">
    <location>
        <begin position="1"/>
        <end position="22"/>
    </location>
</feature>
<dbReference type="RefSeq" id="WP_264943773.1">
    <property type="nucleotide sequence ID" value="NZ_JAPDRA010000003.1"/>
</dbReference>
<evidence type="ECO:0000256" key="2">
    <source>
        <dbReference type="ARBA" id="ARBA00023125"/>
    </source>
</evidence>
<keyword evidence="2 4" id="KW-0238">DNA-binding</keyword>
<evidence type="ECO:0000256" key="3">
    <source>
        <dbReference type="ARBA" id="ARBA00023163"/>
    </source>
</evidence>
<keyword evidence="8" id="KW-1185">Reference proteome</keyword>
<evidence type="ECO:0000256" key="5">
    <source>
        <dbReference type="SAM" id="MobiDB-lite"/>
    </source>
</evidence>
<keyword evidence="3" id="KW-0804">Transcription</keyword>
<dbReference type="PANTHER" id="PTHR30055">
    <property type="entry name" value="HTH-TYPE TRANSCRIPTIONAL REGULATOR RUTR"/>
    <property type="match status" value="1"/>
</dbReference>
<dbReference type="Pfam" id="PF00440">
    <property type="entry name" value="TetR_N"/>
    <property type="match status" value="1"/>
</dbReference>
<gene>
    <name evidence="7" type="ORF">ACFQ1E_08655</name>
</gene>
<evidence type="ECO:0000256" key="1">
    <source>
        <dbReference type="ARBA" id="ARBA00023015"/>
    </source>
</evidence>
<dbReference type="PANTHER" id="PTHR30055:SF234">
    <property type="entry name" value="HTH-TYPE TRANSCRIPTIONAL REGULATOR BETI"/>
    <property type="match status" value="1"/>
</dbReference>
<dbReference type="InterPro" id="IPR009057">
    <property type="entry name" value="Homeodomain-like_sf"/>
</dbReference>
<evidence type="ECO:0000313" key="7">
    <source>
        <dbReference type="EMBL" id="MFD0946404.1"/>
    </source>
</evidence>
<feature type="DNA-binding region" description="H-T-H motif" evidence="4">
    <location>
        <begin position="41"/>
        <end position="60"/>
    </location>
</feature>
<evidence type="ECO:0000313" key="8">
    <source>
        <dbReference type="Proteomes" id="UP001596977"/>
    </source>
</evidence>
<reference evidence="8" key="1">
    <citation type="journal article" date="2019" name="Int. J. Syst. Evol. Microbiol.">
        <title>The Global Catalogue of Microorganisms (GCM) 10K type strain sequencing project: providing services to taxonomists for standard genome sequencing and annotation.</title>
        <authorList>
            <consortium name="The Broad Institute Genomics Platform"/>
            <consortium name="The Broad Institute Genome Sequencing Center for Infectious Disease"/>
            <person name="Wu L."/>
            <person name="Ma J."/>
        </authorList>
    </citation>
    <scope>NUCLEOTIDE SEQUENCE [LARGE SCALE GENOMIC DNA]</scope>
    <source>
        <strain evidence="8">CCUG 62982</strain>
    </source>
</reference>
<organism evidence="7 8">
    <name type="scientific">Sphingomonas canadensis</name>
    <dbReference type="NCBI Taxonomy" id="1219257"/>
    <lineage>
        <taxon>Bacteria</taxon>
        <taxon>Pseudomonadati</taxon>
        <taxon>Pseudomonadota</taxon>
        <taxon>Alphaproteobacteria</taxon>
        <taxon>Sphingomonadales</taxon>
        <taxon>Sphingomonadaceae</taxon>
        <taxon>Sphingomonas</taxon>
    </lineage>
</organism>
<dbReference type="Proteomes" id="UP001596977">
    <property type="component" value="Unassembled WGS sequence"/>
</dbReference>
<proteinExistence type="predicted"/>
<protein>
    <submittedName>
        <fullName evidence="7">TetR/AcrR family transcriptional regulator</fullName>
    </submittedName>
</protein>
<sequence>MTGRKFILSDPARPERPENPHTRHRIEDALLALMADGEPLNHDGVAARAGVSRRTVYRYFPDREALLRALWARLSPGPPGQKMPQSLEQMLERQRELFEWFDANAPAMTVAMASAQGRAMRNAVTDQRTAAYREALAPHVAHLPEPARTQAVAAIQLLNSGFAWREMRDQWGLDGAGIAAACGWAIAALAKDLDAGGGPAPD</sequence>
<evidence type="ECO:0000256" key="4">
    <source>
        <dbReference type="PROSITE-ProRule" id="PRU00335"/>
    </source>
</evidence>
<dbReference type="Gene3D" id="1.10.357.10">
    <property type="entry name" value="Tetracycline Repressor, domain 2"/>
    <property type="match status" value="1"/>
</dbReference>
<keyword evidence="1" id="KW-0805">Transcription regulation</keyword>
<dbReference type="InterPro" id="IPR001647">
    <property type="entry name" value="HTH_TetR"/>
</dbReference>
<feature type="compositionally biased region" description="Basic and acidic residues" evidence="5">
    <location>
        <begin position="12"/>
        <end position="22"/>
    </location>
</feature>
<dbReference type="SUPFAM" id="SSF46689">
    <property type="entry name" value="Homeodomain-like"/>
    <property type="match status" value="1"/>
</dbReference>
<dbReference type="InterPro" id="IPR050109">
    <property type="entry name" value="HTH-type_TetR-like_transc_reg"/>
</dbReference>
<evidence type="ECO:0000259" key="6">
    <source>
        <dbReference type="PROSITE" id="PS50977"/>
    </source>
</evidence>
<accession>A0ABW3HAS2</accession>
<comment type="caution">
    <text evidence="7">The sequence shown here is derived from an EMBL/GenBank/DDBJ whole genome shotgun (WGS) entry which is preliminary data.</text>
</comment>